<dbReference type="InterPro" id="IPR005079">
    <property type="entry name" value="Peptidase_C45_hydrolase"/>
</dbReference>
<reference evidence="2" key="1">
    <citation type="submission" date="2020-08" db="EMBL/GenBank/DDBJ databases">
        <title>Genome public.</title>
        <authorList>
            <person name="Liu C."/>
            <person name="Sun Q."/>
        </authorList>
    </citation>
    <scope>NUCLEOTIDE SEQUENCE</scope>
    <source>
        <strain evidence="2">BX22</strain>
    </source>
</reference>
<comment type="caution">
    <text evidence="2">The sequence shown here is derived from an EMBL/GenBank/DDBJ whole genome shotgun (WGS) entry which is preliminary data.</text>
</comment>
<dbReference type="PANTHER" id="PTHR34180:SF1">
    <property type="entry name" value="BETA-ALANYL-DOPAMINE_CARCININE HYDROLASE"/>
    <property type="match status" value="1"/>
</dbReference>
<dbReference type="AlphaFoldDB" id="A0A923RI23"/>
<dbReference type="Pfam" id="PF03417">
    <property type="entry name" value="AAT"/>
    <property type="match status" value="1"/>
</dbReference>
<dbReference type="InterPro" id="IPR029055">
    <property type="entry name" value="Ntn_hydrolases_N"/>
</dbReference>
<organism evidence="2 3">
    <name type="scientific">Ornithinibacillus hominis</name>
    <dbReference type="NCBI Taxonomy" id="2763055"/>
    <lineage>
        <taxon>Bacteria</taxon>
        <taxon>Bacillati</taxon>
        <taxon>Bacillota</taxon>
        <taxon>Bacilli</taxon>
        <taxon>Bacillales</taxon>
        <taxon>Bacillaceae</taxon>
        <taxon>Ornithinibacillus</taxon>
    </lineage>
</organism>
<dbReference type="SUPFAM" id="SSF56235">
    <property type="entry name" value="N-terminal nucleophile aminohydrolases (Ntn hydrolases)"/>
    <property type="match status" value="1"/>
</dbReference>
<evidence type="ECO:0000259" key="1">
    <source>
        <dbReference type="Pfam" id="PF03417"/>
    </source>
</evidence>
<keyword evidence="3" id="KW-1185">Reference proteome</keyword>
<dbReference type="EMBL" id="JACOOL010000001">
    <property type="protein sequence ID" value="MBC5635452.1"/>
    <property type="molecule type" value="Genomic_DNA"/>
</dbReference>
<keyword evidence="2" id="KW-0808">Transferase</keyword>
<dbReference type="PANTHER" id="PTHR34180">
    <property type="entry name" value="PEPTIDASE C45"/>
    <property type="match status" value="1"/>
</dbReference>
<evidence type="ECO:0000313" key="3">
    <source>
        <dbReference type="Proteomes" id="UP000637359"/>
    </source>
</evidence>
<proteinExistence type="predicted"/>
<name>A0A923RI23_9BACI</name>
<dbReference type="InterPro" id="IPR047794">
    <property type="entry name" value="C45_proenzyme-like"/>
</dbReference>
<evidence type="ECO:0000313" key="2">
    <source>
        <dbReference type="EMBL" id="MBC5635452.1"/>
    </source>
</evidence>
<protein>
    <submittedName>
        <fullName evidence="2">Acyl-CoA--6-aminopenicillanic acid acyltransferase</fullName>
    </submittedName>
</protein>
<dbReference type="NCBIfam" id="NF040521">
    <property type="entry name" value="C45_proenzyme"/>
    <property type="match status" value="1"/>
</dbReference>
<sequence length="344" mass="39242">MRKKLFVHVVELEGTNYEIGRLQAEHIEFGHRFDELQATSSKTDAEEIYTLLKRDFSSFLEELQGLAAGLELDFYTILRMYSGYNLSLPSMGCTAFSQGSYYVRNYDFTPELYDGRLVFHKPEKGYASIGFSQQMVGRLDGMNEHGLVVGLHLVNERHTGIGFIATTIVRLVLEHCKNVIEAADFITKLPHGYCYNYSLTDRSGKNCLIEATPNEQLVQYPSDLMCTNHFNTEQLTGKNRSYIASSLHRQHILQGFKAEPLSPEEAFRRFNNEDSPLFYKDYHHFFGTLHTVVYMPEKLEVIVGIGGNAKPTRFSLAKWLSGRLNVGKTLLGEIDYQQNHASHD</sequence>
<dbReference type="GO" id="GO:0016746">
    <property type="term" value="F:acyltransferase activity"/>
    <property type="evidence" value="ECO:0007669"/>
    <property type="project" value="UniProtKB-KW"/>
</dbReference>
<dbReference type="Proteomes" id="UP000637359">
    <property type="component" value="Unassembled WGS sequence"/>
</dbReference>
<dbReference type="Gene3D" id="3.60.60.10">
    <property type="entry name" value="Penicillin V Acylase, Chain A"/>
    <property type="match status" value="1"/>
</dbReference>
<dbReference type="InterPro" id="IPR047801">
    <property type="entry name" value="Peptidase_C45"/>
</dbReference>
<dbReference type="CDD" id="cd01935">
    <property type="entry name" value="Ntn_CGH_like"/>
    <property type="match status" value="1"/>
</dbReference>
<feature type="domain" description="Peptidase C45 hydrolase" evidence="1">
    <location>
        <begin position="98"/>
        <end position="306"/>
    </location>
</feature>
<gene>
    <name evidence="2" type="ORF">H8S33_01315</name>
</gene>
<keyword evidence="2" id="KW-0012">Acyltransferase</keyword>
<dbReference type="RefSeq" id="WP_186868156.1">
    <property type="nucleotide sequence ID" value="NZ_JACOOL010000001.1"/>
</dbReference>
<accession>A0A923RI23</accession>